<evidence type="ECO:0000313" key="2">
    <source>
        <dbReference type="EMBL" id="MBA8080188.1"/>
    </source>
</evidence>
<protein>
    <submittedName>
        <fullName evidence="2">Uncharacterized protein</fullName>
    </submittedName>
</protein>
<geneLocation type="plasmid" evidence="2">
    <name>pRHBSTW-00074_10</name>
</geneLocation>
<keyword evidence="2" id="KW-0614">Plasmid</keyword>
<organism evidence="2 3">
    <name type="scientific">Enterobacter asburiae</name>
    <dbReference type="NCBI Taxonomy" id="61645"/>
    <lineage>
        <taxon>Bacteria</taxon>
        <taxon>Pseudomonadati</taxon>
        <taxon>Pseudomonadota</taxon>
        <taxon>Gammaproteobacteria</taxon>
        <taxon>Enterobacterales</taxon>
        <taxon>Enterobacteriaceae</taxon>
        <taxon>Enterobacter</taxon>
        <taxon>Enterobacter cloacae complex</taxon>
    </lineage>
</organism>
<dbReference type="RefSeq" id="WP_164883203.1">
    <property type="nucleotide sequence ID" value="NZ_JABXRP010000010.1"/>
</dbReference>
<dbReference type="EMBL" id="JABXRP010000010">
    <property type="protein sequence ID" value="MBA8080188.1"/>
    <property type="molecule type" value="Genomic_DNA"/>
</dbReference>
<feature type="region of interest" description="Disordered" evidence="1">
    <location>
        <begin position="1"/>
        <end position="46"/>
    </location>
</feature>
<dbReference type="AlphaFoldDB" id="A0A7W3DK00"/>
<sequence>MRSSYSLVLPSPALADSAHAGDQPSEGYAVGLGHAPRRYQQGSAQE</sequence>
<gene>
    <name evidence="2" type="ORF">HV056_27505</name>
</gene>
<evidence type="ECO:0000256" key="1">
    <source>
        <dbReference type="SAM" id="MobiDB-lite"/>
    </source>
</evidence>
<comment type="caution">
    <text evidence="2">The sequence shown here is derived from an EMBL/GenBank/DDBJ whole genome shotgun (WGS) entry which is preliminary data.</text>
</comment>
<name>A0A7W3DK00_ENTAS</name>
<accession>A0A7W3DK00</accession>
<proteinExistence type="predicted"/>
<reference evidence="2 3" key="1">
    <citation type="submission" date="2020-06" db="EMBL/GenBank/DDBJ databases">
        <title>REHAB project genomes.</title>
        <authorList>
            <person name="Shaw L.P."/>
        </authorList>
    </citation>
    <scope>NUCLEOTIDE SEQUENCE [LARGE SCALE GENOMIC DNA]</scope>
    <source>
        <strain evidence="2 3">RHBSTW-00074</strain>
        <plasmid evidence="2">pRHBSTW-00074_10</plasmid>
    </source>
</reference>
<evidence type="ECO:0000313" key="3">
    <source>
        <dbReference type="Proteomes" id="UP000533461"/>
    </source>
</evidence>
<dbReference type="Proteomes" id="UP000533461">
    <property type="component" value="Unassembled WGS sequence"/>
</dbReference>